<dbReference type="InterPro" id="IPR013587">
    <property type="entry name" value="Nitrate/nitrite_sensing"/>
</dbReference>
<dbReference type="InterPro" id="IPR003660">
    <property type="entry name" value="HAMP_dom"/>
</dbReference>
<organism evidence="10 11">
    <name type="scientific">Roseomonas genomospecies 6</name>
    <dbReference type="NCBI Taxonomy" id="214106"/>
    <lineage>
        <taxon>Bacteria</taxon>
        <taxon>Pseudomonadati</taxon>
        <taxon>Pseudomonadota</taxon>
        <taxon>Alphaproteobacteria</taxon>
        <taxon>Acetobacterales</taxon>
        <taxon>Roseomonadaceae</taxon>
        <taxon>Roseomonas</taxon>
    </lineage>
</organism>
<evidence type="ECO:0000256" key="3">
    <source>
        <dbReference type="ARBA" id="ARBA00023224"/>
    </source>
</evidence>
<comment type="subcellular location">
    <subcellularLocation>
        <location evidence="1">Cell inner membrane</location>
        <topology evidence="1">Multi-pass membrane protein</topology>
    </subcellularLocation>
</comment>
<evidence type="ECO:0000256" key="5">
    <source>
        <dbReference type="PROSITE-ProRule" id="PRU00284"/>
    </source>
</evidence>
<dbReference type="InterPro" id="IPR004089">
    <property type="entry name" value="MCPsignal_dom"/>
</dbReference>
<comment type="similarity">
    <text evidence="4">Belongs to the methyl-accepting chemotaxis (MCP) protein family.</text>
</comment>
<evidence type="ECO:0000256" key="6">
    <source>
        <dbReference type="SAM" id="Phobius"/>
    </source>
</evidence>
<dbReference type="Pfam" id="PF08376">
    <property type="entry name" value="NIT"/>
    <property type="match status" value="1"/>
</dbReference>
<dbReference type="GO" id="GO:0004888">
    <property type="term" value="F:transmembrane signaling receptor activity"/>
    <property type="evidence" value="ECO:0007669"/>
    <property type="project" value="InterPro"/>
</dbReference>
<feature type="domain" description="HAMP" evidence="9">
    <location>
        <begin position="357"/>
        <end position="410"/>
    </location>
</feature>
<sequence length="706" mass="73105">MLSVLKANSMQSLPIKAVLPVIVGGLALLGVFTAGKTAVDALHGAEAATAYRRVNEAAGRMVVAAGELALERGATNGALNGAAPLSAERRARLQQRRDDADGALRAALAELRGVPEMDRHGPRVAEVEASMDAYRDQRRGVDEALSRTAAERPPALVSGFFAGTITAHIDRIGALRLLLESVAPPPETATLQLVRLRGHAADMAEHAGRERGLFNALISGGRPVAPEQAEALAKSRGRLEQAWDGIRALRARPDLTPELARAIDGVEAAFFQGFAETRRAVLKAGADGRYPLTSDEWMARATAGIDPILGLAGAAGGAIDAAVSRSAHTAQRALFVSLAVLTLGLLLGAGGSLLVLRRIVGPLTAMTAAMRQLADGDLAVAIPGAGRGDEIGAMARAVQVFQEHAIARERLEAEQARERDAREHRAQALDRLARGFETKVGELVGTLSSAATEMETTAGTMSAAAQQTNHQSFAVAAASEQASTNVQTVAAATEQLTASIQEISGRAAQSRAVATRAVEDAHRTDETVRLLVGSAQRIGEVVGLIQAIASQTNLLALNATIEAARAGDAGKGFAVVAQEVKTLASQTAKATDDISVQIAQVQTVTQDAVAAIRAIGAVIGEMDEIATAIAAAVEEQGAATQEITRNLHQAAAGTQQVASNIAGVQQAATETGAAATQVLGAAQELSQQAERLTGEVDVFLKGVRCA</sequence>
<proteinExistence type="inferred from homology"/>
<evidence type="ECO:0000313" key="11">
    <source>
        <dbReference type="Proteomes" id="UP000480854"/>
    </source>
</evidence>
<reference evidence="10 11" key="1">
    <citation type="submission" date="2018-07" db="EMBL/GenBank/DDBJ databases">
        <title>Genome sequence of Azospirillum sp. ATCC 49961.</title>
        <authorList>
            <person name="Sant'Anna F.H."/>
            <person name="Baldani J.I."/>
            <person name="Zilli J.E."/>
            <person name="Reis V.M."/>
            <person name="Hartmann A."/>
            <person name="Cruz L."/>
            <person name="de Souza E.M."/>
            <person name="de Oliveira Pedrosa F."/>
            <person name="Passaglia L.M.P."/>
        </authorList>
    </citation>
    <scope>NUCLEOTIDE SEQUENCE [LARGE SCALE GENOMIC DNA]</scope>
    <source>
        <strain evidence="10 11">ATCC 49961</strain>
    </source>
</reference>
<dbReference type="PANTHER" id="PTHR32089">
    <property type="entry name" value="METHYL-ACCEPTING CHEMOTAXIS PROTEIN MCPB"/>
    <property type="match status" value="1"/>
</dbReference>
<dbReference type="Proteomes" id="UP000480854">
    <property type="component" value="Unassembled WGS sequence"/>
</dbReference>
<dbReference type="InterPro" id="IPR000727">
    <property type="entry name" value="T_SNARE_dom"/>
</dbReference>
<keyword evidence="6" id="KW-0812">Transmembrane</keyword>
<dbReference type="GO" id="GO:0005886">
    <property type="term" value="C:plasma membrane"/>
    <property type="evidence" value="ECO:0007669"/>
    <property type="project" value="UniProtKB-SubCell"/>
</dbReference>
<dbReference type="PROSITE" id="PS50885">
    <property type="entry name" value="HAMP"/>
    <property type="match status" value="1"/>
</dbReference>
<dbReference type="OrthoDB" id="7295762at2"/>
<dbReference type="GO" id="GO:0006935">
    <property type="term" value="P:chemotaxis"/>
    <property type="evidence" value="ECO:0007669"/>
    <property type="project" value="InterPro"/>
</dbReference>
<evidence type="ECO:0000256" key="2">
    <source>
        <dbReference type="ARBA" id="ARBA00022519"/>
    </source>
</evidence>
<feature type="domain" description="Methyl-accepting transducer" evidence="7">
    <location>
        <begin position="450"/>
        <end position="686"/>
    </location>
</feature>
<keyword evidence="11" id="KW-1185">Reference proteome</keyword>
<keyword evidence="6" id="KW-1133">Transmembrane helix</keyword>
<dbReference type="PRINTS" id="PR00260">
    <property type="entry name" value="CHEMTRNSDUCR"/>
</dbReference>
<dbReference type="InterPro" id="IPR004090">
    <property type="entry name" value="Chemotax_Me-accpt_rcpt"/>
</dbReference>
<keyword evidence="6" id="KW-0472">Membrane</keyword>
<comment type="caution">
    <text evidence="10">The sequence shown here is derived from an EMBL/GenBank/DDBJ whole genome shotgun (WGS) entry which is preliminary data.</text>
</comment>
<dbReference type="Pfam" id="PF00672">
    <property type="entry name" value="HAMP"/>
    <property type="match status" value="1"/>
</dbReference>
<dbReference type="PANTHER" id="PTHR32089:SF112">
    <property type="entry name" value="LYSOZYME-LIKE PROTEIN-RELATED"/>
    <property type="match status" value="1"/>
</dbReference>
<evidence type="ECO:0000313" key="10">
    <source>
        <dbReference type="EMBL" id="KAA0678617.1"/>
    </source>
</evidence>
<keyword evidence="3 5" id="KW-0807">Transducer</keyword>
<keyword evidence="2" id="KW-0997">Cell inner membrane</keyword>
<dbReference type="SUPFAM" id="SSF58104">
    <property type="entry name" value="Methyl-accepting chemotaxis protein (MCP) signaling domain"/>
    <property type="match status" value="1"/>
</dbReference>
<dbReference type="PROSITE" id="PS50192">
    <property type="entry name" value="T_SNARE"/>
    <property type="match status" value="1"/>
</dbReference>
<evidence type="ECO:0000259" key="7">
    <source>
        <dbReference type="PROSITE" id="PS50111"/>
    </source>
</evidence>
<feature type="domain" description="T-SNARE coiled-coil homology" evidence="8">
    <location>
        <begin position="602"/>
        <end position="664"/>
    </location>
</feature>
<dbReference type="Gene3D" id="1.10.287.950">
    <property type="entry name" value="Methyl-accepting chemotaxis protein"/>
    <property type="match status" value="1"/>
</dbReference>
<dbReference type="Pfam" id="PF00015">
    <property type="entry name" value="MCPsignal"/>
    <property type="match status" value="1"/>
</dbReference>
<dbReference type="Gene3D" id="6.10.340.10">
    <property type="match status" value="1"/>
</dbReference>
<dbReference type="CDD" id="cd06225">
    <property type="entry name" value="HAMP"/>
    <property type="match status" value="1"/>
</dbReference>
<protein>
    <submittedName>
        <fullName evidence="10">HAMP domain-containing protein</fullName>
    </submittedName>
</protein>
<gene>
    <name evidence="10" type="ORF">DS843_19530</name>
</gene>
<keyword evidence="2" id="KW-1003">Cell membrane</keyword>
<feature type="transmembrane region" description="Helical" evidence="6">
    <location>
        <begin position="333"/>
        <end position="356"/>
    </location>
</feature>
<dbReference type="SMART" id="SM00304">
    <property type="entry name" value="HAMP"/>
    <property type="match status" value="1"/>
</dbReference>
<evidence type="ECO:0000256" key="1">
    <source>
        <dbReference type="ARBA" id="ARBA00004429"/>
    </source>
</evidence>
<name>A0A9W7NH73_9PROT</name>
<dbReference type="EMBL" id="QOKW01000016">
    <property type="protein sequence ID" value="KAA0678617.1"/>
    <property type="molecule type" value="Genomic_DNA"/>
</dbReference>
<evidence type="ECO:0000259" key="8">
    <source>
        <dbReference type="PROSITE" id="PS50192"/>
    </source>
</evidence>
<evidence type="ECO:0000256" key="4">
    <source>
        <dbReference type="ARBA" id="ARBA00029447"/>
    </source>
</evidence>
<dbReference type="GO" id="GO:0007165">
    <property type="term" value="P:signal transduction"/>
    <property type="evidence" value="ECO:0007669"/>
    <property type="project" value="UniProtKB-KW"/>
</dbReference>
<accession>A0A9W7NH73</accession>
<dbReference type="PROSITE" id="PS50111">
    <property type="entry name" value="CHEMOTAXIS_TRANSDUC_2"/>
    <property type="match status" value="1"/>
</dbReference>
<dbReference type="SMART" id="SM00283">
    <property type="entry name" value="MA"/>
    <property type="match status" value="1"/>
</dbReference>
<dbReference type="AlphaFoldDB" id="A0A9W7NH73"/>
<evidence type="ECO:0000259" key="9">
    <source>
        <dbReference type="PROSITE" id="PS50885"/>
    </source>
</evidence>